<dbReference type="SUPFAM" id="SSF53167">
    <property type="entry name" value="Purine and uridine phosphorylases"/>
    <property type="match status" value="1"/>
</dbReference>
<feature type="region of interest" description="Disordered" evidence="1">
    <location>
        <begin position="250"/>
        <end position="273"/>
    </location>
</feature>
<evidence type="ECO:0000259" key="2">
    <source>
        <dbReference type="Pfam" id="PF01048"/>
    </source>
</evidence>
<dbReference type="PANTHER" id="PTHR46832">
    <property type="entry name" value="5'-METHYLTHIOADENOSINE/S-ADENOSYLHOMOCYSTEINE NUCLEOSIDASE"/>
    <property type="match status" value="1"/>
</dbReference>
<evidence type="ECO:0000256" key="1">
    <source>
        <dbReference type="SAM" id="MobiDB-lite"/>
    </source>
</evidence>
<dbReference type="Proteomes" id="UP001500653">
    <property type="component" value="Unassembled WGS sequence"/>
</dbReference>
<feature type="compositionally biased region" description="Basic and acidic residues" evidence="1">
    <location>
        <begin position="250"/>
        <end position="262"/>
    </location>
</feature>
<dbReference type="Pfam" id="PF01048">
    <property type="entry name" value="PNP_UDP_1"/>
    <property type="match status" value="1"/>
</dbReference>
<dbReference type="CDD" id="cd09008">
    <property type="entry name" value="MTAN"/>
    <property type="match status" value="1"/>
</dbReference>
<reference evidence="3 4" key="1">
    <citation type="journal article" date="2019" name="Int. J. Syst. Evol. Microbiol.">
        <title>The Global Catalogue of Microorganisms (GCM) 10K type strain sequencing project: providing services to taxonomists for standard genome sequencing and annotation.</title>
        <authorList>
            <consortium name="The Broad Institute Genomics Platform"/>
            <consortium name="The Broad Institute Genome Sequencing Center for Infectious Disease"/>
            <person name="Wu L."/>
            <person name="Ma J."/>
        </authorList>
    </citation>
    <scope>NUCLEOTIDE SEQUENCE [LARGE SCALE GENOMIC DNA]</scope>
    <source>
        <strain evidence="3 4">JCM 13023</strain>
    </source>
</reference>
<keyword evidence="4" id="KW-1185">Reference proteome</keyword>
<organism evidence="3 4">
    <name type="scientific">Prauserella halophila</name>
    <dbReference type="NCBI Taxonomy" id="185641"/>
    <lineage>
        <taxon>Bacteria</taxon>
        <taxon>Bacillati</taxon>
        <taxon>Actinomycetota</taxon>
        <taxon>Actinomycetes</taxon>
        <taxon>Pseudonocardiales</taxon>
        <taxon>Pseudonocardiaceae</taxon>
        <taxon>Prauserella</taxon>
    </lineage>
</organism>
<comment type="caution">
    <text evidence="3">The sequence shown here is derived from an EMBL/GenBank/DDBJ whole genome shotgun (WGS) entry which is preliminary data.</text>
</comment>
<protein>
    <recommendedName>
        <fullName evidence="2">Nucleoside phosphorylase domain-containing protein</fullName>
    </recommendedName>
</protein>
<dbReference type="PANTHER" id="PTHR46832:SF1">
    <property type="entry name" value="5'-METHYLTHIOADENOSINE_S-ADENOSYLHOMOCYSTEINE NUCLEOSIDASE"/>
    <property type="match status" value="1"/>
</dbReference>
<feature type="domain" description="Nucleoside phosphorylase" evidence="2">
    <location>
        <begin position="6"/>
        <end position="242"/>
    </location>
</feature>
<sequence>MTTSHTIVVLTALDLEYDAVRNRLSTLHRHPHDKGTRFEVGTIPGTTHQIALGLADKGNHKAAAMTERALTEFEPLAVLFIGVAGGLWNTPLGDVVIASKIYAYHGGTSEDDGLMARPEAWQLDHGLSQLVHQLKRDNHWVADIGREESGAAPTAHVAPIAAGEIVQNSSTSHEATWLRRHYNDARAVEMEAAGVAQAGQLSGVPVAVVRGISDHADGTKATTSDSAWQPVAADHAAAFGVRLASELATEQEHSPMTRDRSSGPRNVQKVSGGSVAIQGSTVTNSVVTTRTTAHDAGSSTNFRHELMALRTELEQLRVGSELDAETAHAAEAELDAASATLTDPESSKKSFVLALKRLYGVVMGATDFAAKVATLITAAEALT</sequence>
<gene>
    <name evidence="3" type="ORF">GCM10009676_03550</name>
</gene>
<accession>A0ABN1VW60</accession>
<evidence type="ECO:0000313" key="4">
    <source>
        <dbReference type="Proteomes" id="UP001500653"/>
    </source>
</evidence>
<dbReference type="Gene3D" id="3.40.50.1580">
    <property type="entry name" value="Nucleoside phosphorylase domain"/>
    <property type="match status" value="1"/>
</dbReference>
<dbReference type="EMBL" id="BAAALN010000001">
    <property type="protein sequence ID" value="GAA1225082.1"/>
    <property type="molecule type" value="Genomic_DNA"/>
</dbReference>
<dbReference type="InterPro" id="IPR035994">
    <property type="entry name" value="Nucleoside_phosphorylase_sf"/>
</dbReference>
<name>A0ABN1VW60_9PSEU</name>
<proteinExistence type="predicted"/>
<dbReference type="InterPro" id="IPR000845">
    <property type="entry name" value="Nucleoside_phosphorylase_d"/>
</dbReference>
<evidence type="ECO:0000313" key="3">
    <source>
        <dbReference type="EMBL" id="GAA1225082.1"/>
    </source>
</evidence>
<dbReference type="RefSeq" id="WP_253861744.1">
    <property type="nucleotide sequence ID" value="NZ_BAAALN010000001.1"/>
</dbReference>